<dbReference type="AlphaFoldDB" id="A0A060HS97"/>
<evidence type="ECO:0000313" key="1">
    <source>
        <dbReference type="EMBL" id="AIC16356.1"/>
    </source>
</evidence>
<dbReference type="RefSeq" id="WP_075055129.1">
    <property type="nucleotide sequence ID" value="NZ_CP007536.1"/>
</dbReference>
<keyword evidence="2" id="KW-1185">Reference proteome</keyword>
<dbReference type="Proteomes" id="UP000027093">
    <property type="component" value="Chromosome"/>
</dbReference>
<dbReference type="InterPro" id="IPR011011">
    <property type="entry name" value="Znf_FYVE_PHD"/>
</dbReference>
<dbReference type="STRING" id="926571.NVIE_020950"/>
<proteinExistence type="predicted"/>
<dbReference type="HOGENOM" id="CLU_2911666_0_0_2"/>
<dbReference type="KEGG" id="nvn:NVIE_020950"/>
<protein>
    <submittedName>
        <fullName evidence="1">Uncharacterized protein</fullName>
    </submittedName>
</protein>
<evidence type="ECO:0000313" key="2">
    <source>
        <dbReference type="Proteomes" id="UP000027093"/>
    </source>
</evidence>
<name>A0A060HS97_9ARCH</name>
<organism evidence="1 2">
    <name type="scientific">Nitrososphaera viennensis EN76</name>
    <dbReference type="NCBI Taxonomy" id="926571"/>
    <lineage>
        <taxon>Archaea</taxon>
        <taxon>Nitrososphaerota</taxon>
        <taxon>Nitrososphaeria</taxon>
        <taxon>Nitrososphaerales</taxon>
        <taxon>Nitrososphaeraceae</taxon>
        <taxon>Nitrososphaera</taxon>
    </lineage>
</organism>
<accession>A0A060HS97</accession>
<dbReference type="OrthoDB" id="372368at2157"/>
<dbReference type="EMBL" id="CP007536">
    <property type="protein sequence ID" value="AIC16356.1"/>
    <property type="molecule type" value="Genomic_DNA"/>
</dbReference>
<dbReference type="SUPFAM" id="SSF57903">
    <property type="entry name" value="FYVE/PHD zinc finger"/>
    <property type="match status" value="1"/>
</dbReference>
<dbReference type="GeneID" id="74947337"/>
<reference evidence="1 2" key="1">
    <citation type="journal article" date="2014" name="Int. J. Syst. Evol. Microbiol.">
        <title>Nitrososphaera viennensis gen. nov., sp. nov., an aerobic and mesophilic, ammonia-oxidizing archaeon from soil and a member of the archaeal phylum Thaumarchaeota.</title>
        <authorList>
            <person name="Stieglmeier M."/>
            <person name="Klingl A."/>
            <person name="Alves R.J."/>
            <person name="Rittmann S.K."/>
            <person name="Melcher M."/>
            <person name="Leisch N."/>
            <person name="Schleper C."/>
        </authorList>
    </citation>
    <scope>NUCLEOTIDE SEQUENCE [LARGE SCALE GENOMIC DNA]</scope>
    <source>
        <strain evidence="1">EN76</strain>
    </source>
</reference>
<gene>
    <name evidence="1" type="ORF">NVIE_020950</name>
</gene>
<sequence>MTTLCYICNTRTATLDCADCRRPVCKKCTRDFPFSPGVCLECAQKAKTGLGGIRKDTGEIF</sequence>